<organism evidence="6">
    <name type="scientific">uncultured spirochete</name>
    <dbReference type="NCBI Taxonomy" id="156406"/>
    <lineage>
        <taxon>Bacteria</taxon>
        <taxon>Pseudomonadati</taxon>
        <taxon>Spirochaetota</taxon>
        <taxon>Spirochaetia</taxon>
        <taxon>Spirochaetales</taxon>
        <taxon>environmental samples</taxon>
    </lineage>
</organism>
<dbReference type="Gene3D" id="3.40.50.10940">
    <property type="match status" value="1"/>
</dbReference>
<dbReference type="EMBL" id="FWDM01000019">
    <property type="protein sequence ID" value="SLM12718.1"/>
    <property type="molecule type" value="Genomic_DNA"/>
</dbReference>
<dbReference type="InterPro" id="IPR004216">
    <property type="entry name" value="Fuc/Ara_isomerase_C"/>
</dbReference>
<evidence type="ECO:0000256" key="3">
    <source>
        <dbReference type="ARBA" id="ARBA00023211"/>
    </source>
</evidence>
<evidence type="ECO:0000256" key="2">
    <source>
        <dbReference type="ARBA" id="ARBA00022935"/>
    </source>
</evidence>
<keyword evidence="3" id="KW-0464">Manganese</keyword>
<keyword evidence="5" id="KW-0119">Carbohydrate metabolism</keyword>
<dbReference type="InterPro" id="IPR009015">
    <property type="entry name" value="Fucose_isomerase_N/cen_sf"/>
</dbReference>
<keyword evidence="4" id="KW-0413">Isomerase</keyword>
<keyword evidence="2" id="KW-0054">Arabinose catabolism</keyword>
<dbReference type="CDD" id="cd00578">
    <property type="entry name" value="L-fuc_L-ara-isomerases"/>
    <property type="match status" value="1"/>
</dbReference>
<dbReference type="GO" id="GO:0008733">
    <property type="term" value="F:L-arabinose isomerase activity"/>
    <property type="evidence" value="ECO:0007669"/>
    <property type="project" value="InterPro"/>
</dbReference>
<sequence>MHMHARNIYHKCKNIHCALGERPYTRWYMKENSAHIPTVGLFGIGLDTYWAQFPGLRERLLSYQAETAALLEGAGAMVVDAGLVDTVDKARAAGALFREKKVSLVFLYITTYALSQTVLPVAREAGAPMVIINVQPAKNIDYEWFNSLGDRALMTGEWLANCQSCCVPEIANVFNRNGIPYHIITGYRGEPFVEAELAQWVRAARVAEALRKTNIGILGHYYEGMLDVYTDVTRMAGVFGSQFNLIEMDYLAQLREKVSPAQIEAKIAQFRSEFEVVSECEESELVRAARTSCALDALVEEKSLGALAYYYEGTAGNVHQDIVTSVIAGNTLLTAHHVPVAGECEVKNALAMKIMDLLDAGGSFSEFYLIDYEDDVVLWGHDGPAHSAIAEGKVKLVPLPLYHGKPGKGLSIQMSVRNGPVTLLSVVEGASGKVFLLTAEGESVPGPTLQIGNTNSRYRFPLPARDFSEAWSKEGPAHHCAIGVGHVAAEIEKTAALFGIECHRIC</sequence>
<dbReference type="PANTHER" id="PTHR38464">
    <property type="entry name" value="L-ARABINOSE ISOMERASE"/>
    <property type="match status" value="1"/>
</dbReference>
<evidence type="ECO:0000256" key="4">
    <source>
        <dbReference type="ARBA" id="ARBA00023235"/>
    </source>
</evidence>
<dbReference type="InterPro" id="IPR038583">
    <property type="entry name" value="AraA_N_sf"/>
</dbReference>
<evidence type="ECO:0000313" key="6">
    <source>
        <dbReference type="EMBL" id="SLM12718.1"/>
    </source>
</evidence>
<gene>
    <name evidence="6" type="ORF">SPIROBIBN47_260021</name>
</gene>
<protein>
    <recommendedName>
        <fullName evidence="7">L-arabinose isomerase</fullName>
    </recommendedName>
</protein>
<proteinExistence type="predicted"/>
<keyword evidence="1" id="KW-0479">Metal-binding</keyword>
<dbReference type="SUPFAM" id="SSF50443">
    <property type="entry name" value="FucI/AraA C-terminal domain-like"/>
    <property type="match status" value="1"/>
</dbReference>
<dbReference type="GO" id="GO:0046872">
    <property type="term" value="F:metal ion binding"/>
    <property type="evidence" value="ECO:0007669"/>
    <property type="project" value="UniProtKB-KW"/>
</dbReference>
<evidence type="ECO:0000256" key="1">
    <source>
        <dbReference type="ARBA" id="ARBA00022723"/>
    </source>
</evidence>
<dbReference type="SUPFAM" id="SSF53743">
    <property type="entry name" value="FucI/AraA N-terminal and middle domains"/>
    <property type="match status" value="1"/>
</dbReference>
<dbReference type="InterPro" id="IPR003762">
    <property type="entry name" value="Lara_isomerase"/>
</dbReference>
<accession>A0A3P3XJ43</accession>
<evidence type="ECO:0008006" key="7">
    <source>
        <dbReference type="Google" id="ProtNLM"/>
    </source>
</evidence>
<evidence type="ECO:0000256" key="5">
    <source>
        <dbReference type="ARBA" id="ARBA00023277"/>
    </source>
</evidence>
<dbReference type="GO" id="GO:0019569">
    <property type="term" value="P:L-arabinose catabolic process to D-xylulose 5-phosphate"/>
    <property type="evidence" value="ECO:0007669"/>
    <property type="project" value="TreeGrafter"/>
</dbReference>
<dbReference type="AlphaFoldDB" id="A0A3P3XJ43"/>
<dbReference type="GO" id="GO:0005829">
    <property type="term" value="C:cytosol"/>
    <property type="evidence" value="ECO:0007669"/>
    <property type="project" value="TreeGrafter"/>
</dbReference>
<reference evidence="6" key="1">
    <citation type="submission" date="2017-02" db="EMBL/GenBank/DDBJ databases">
        <authorList>
            <person name="Regsiter A."/>
            <person name="William W."/>
        </authorList>
    </citation>
    <scope>NUCLEOTIDE SEQUENCE</scope>
    <source>
        <strain evidence="6">Bib</strain>
    </source>
</reference>
<name>A0A3P3XJ43_9SPIR</name>
<dbReference type="PANTHER" id="PTHR38464:SF1">
    <property type="entry name" value="L-ARABINOSE ISOMERASE"/>
    <property type="match status" value="1"/>
</dbReference>